<comment type="caution">
    <text evidence="5">The sequence shown here is derived from an EMBL/GenBank/DDBJ whole genome shotgun (WGS) entry which is preliminary data.</text>
</comment>
<gene>
    <name evidence="5" type="ORF">BHQ10_006294</name>
</gene>
<reference evidence="5 6" key="1">
    <citation type="journal article" date="2017" name="Biotechnol. Biofuels">
        <title>Differential beta-glucosidase expression as a function of carbon source availability in Talaromyces amestolkiae: a genomic and proteomic approach.</title>
        <authorList>
            <person name="de Eugenio L.I."/>
            <person name="Mendez-Liter J.A."/>
            <person name="Nieto-Dominguez M."/>
            <person name="Alonso L."/>
            <person name="Gil-Munoz J."/>
            <person name="Barriuso J."/>
            <person name="Prieto A."/>
            <person name="Martinez M.J."/>
        </authorList>
    </citation>
    <scope>NUCLEOTIDE SEQUENCE [LARGE SCALE GENOMIC DNA]</scope>
    <source>
        <strain evidence="5 6">CIB</strain>
    </source>
</reference>
<evidence type="ECO:0000313" key="6">
    <source>
        <dbReference type="Proteomes" id="UP000249363"/>
    </source>
</evidence>
<accession>A0A364L3A1</accession>
<keyword evidence="1" id="KW-0677">Repeat</keyword>
<evidence type="ECO:0000259" key="3">
    <source>
        <dbReference type="Pfam" id="PF17100"/>
    </source>
</evidence>
<dbReference type="OrthoDB" id="4845674at2759"/>
<dbReference type="EMBL" id="MIKG01000011">
    <property type="protein sequence ID" value="RAO70282.1"/>
    <property type="molecule type" value="Genomic_DNA"/>
</dbReference>
<sequence>MAEPVKPILEKMRLLWRKARSSTKSPQDLGVPARQEEPEPSPQPTKSPESENDQDLWRFAYNELQKEDPELLEYYSLSLKCINPTNSDPLSSPESTQTIVSALTKVREEKQWKVAWGTRQIKVRVQVVKLIKFALGCNSIIGPAAKSQPYAALAWSGVTACLSLLSDGLKQAEVMLAGFNYTCDKQPYWGIYEKSLGPIPPDILGTLVKLYAHILKYQATVISHLSKKQVQRALKSKNLWEEMRLNVERQDKVCLDMINMIERTNTQKRFDAKWKAIEESPAVQREIRDSLGLIRSENQSWRDQEDRRRLLEILSSDCDYERGKNLNPHTVAGTSCILWLSAGPDCGKSVLSRALINDDMLTTEESTSTVCYFFFKEEDPHHNAFGKNLRNNFLRLWDILLKSAEQNEAGDIICLIDALDECKENDCKELIACIIQFYEKGIQDRPLPHLKLLVTGRPYDYIAELQKLSPHLYFCFDKTVRQKL</sequence>
<keyword evidence="6" id="KW-1185">Reference proteome</keyword>
<protein>
    <submittedName>
        <fullName evidence="5">Uncharacterized protein</fullName>
    </submittedName>
</protein>
<dbReference type="Proteomes" id="UP000249363">
    <property type="component" value="Unassembled WGS sequence"/>
</dbReference>
<dbReference type="InterPro" id="IPR056884">
    <property type="entry name" value="NPHP3-like_N"/>
</dbReference>
<dbReference type="Pfam" id="PF17100">
    <property type="entry name" value="NACHT_N"/>
    <property type="match status" value="1"/>
</dbReference>
<dbReference type="Pfam" id="PF24883">
    <property type="entry name" value="NPHP3_N"/>
    <property type="match status" value="2"/>
</dbReference>
<feature type="domain" description="Nephrocystin 3-like N-terminal" evidence="4">
    <location>
        <begin position="391"/>
        <end position="457"/>
    </location>
</feature>
<dbReference type="AlphaFoldDB" id="A0A364L3A1"/>
<evidence type="ECO:0000313" key="5">
    <source>
        <dbReference type="EMBL" id="RAO70282.1"/>
    </source>
</evidence>
<feature type="domain" description="Nephrocystin 3-like N-terminal" evidence="4">
    <location>
        <begin position="333"/>
        <end position="390"/>
    </location>
</feature>
<evidence type="ECO:0000256" key="2">
    <source>
        <dbReference type="SAM" id="MobiDB-lite"/>
    </source>
</evidence>
<evidence type="ECO:0000256" key="1">
    <source>
        <dbReference type="ARBA" id="ARBA00022737"/>
    </source>
</evidence>
<dbReference type="PANTHER" id="PTHR10039">
    <property type="entry name" value="AMELOGENIN"/>
    <property type="match status" value="1"/>
</dbReference>
<evidence type="ECO:0000259" key="4">
    <source>
        <dbReference type="Pfam" id="PF24883"/>
    </source>
</evidence>
<proteinExistence type="predicted"/>
<name>A0A364L3A1_TALAM</name>
<organism evidence="5 6">
    <name type="scientific">Talaromyces amestolkiae</name>
    <dbReference type="NCBI Taxonomy" id="1196081"/>
    <lineage>
        <taxon>Eukaryota</taxon>
        <taxon>Fungi</taxon>
        <taxon>Dikarya</taxon>
        <taxon>Ascomycota</taxon>
        <taxon>Pezizomycotina</taxon>
        <taxon>Eurotiomycetes</taxon>
        <taxon>Eurotiomycetidae</taxon>
        <taxon>Eurotiales</taxon>
        <taxon>Trichocomaceae</taxon>
        <taxon>Talaromyces</taxon>
        <taxon>Talaromyces sect. Talaromyces</taxon>
    </lineage>
</organism>
<dbReference type="RefSeq" id="XP_040734798.1">
    <property type="nucleotide sequence ID" value="XM_040878864.1"/>
</dbReference>
<dbReference type="PANTHER" id="PTHR10039:SF16">
    <property type="entry name" value="GPI INOSITOL-DEACYLASE"/>
    <property type="match status" value="1"/>
</dbReference>
<dbReference type="STRING" id="1196081.A0A364L3A1"/>
<dbReference type="InterPro" id="IPR031359">
    <property type="entry name" value="NACHT_N"/>
</dbReference>
<feature type="domain" description="NWD NACHT-NTPase N-terminal" evidence="3">
    <location>
        <begin position="54"/>
        <end position="252"/>
    </location>
</feature>
<feature type="region of interest" description="Disordered" evidence="2">
    <location>
        <begin position="17"/>
        <end position="53"/>
    </location>
</feature>
<dbReference type="GeneID" id="63795510"/>